<organism evidence="1 2">
    <name type="scientific">Taxus chinensis</name>
    <name type="common">Chinese yew</name>
    <name type="synonym">Taxus wallichiana var. chinensis</name>
    <dbReference type="NCBI Taxonomy" id="29808"/>
    <lineage>
        <taxon>Eukaryota</taxon>
        <taxon>Viridiplantae</taxon>
        <taxon>Streptophyta</taxon>
        <taxon>Embryophyta</taxon>
        <taxon>Tracheophyta</taxon>
        <taxon>Spermatophyta</taxon>
        <taxon>Pinopsida</taxon>
        <taxon>Pinidae</taxon>
        <taxon>Conifers II</taxon>
        <taxon>Cupressales</taxon>
        <taxon>Taxaceae</taxon>
        <taxon>Taxus</taxon>
    </lineage>
</organism>
<proteinExistence type="predicted"/>
<name>A0AA38FYI7_TAXCH</name>
<keyword evidence="2" id="KW-1185">Reference proteome</keyword>
<comment type="caution">
    <text evidence="1">The sequence shown here is derived from an EMBL/GenBank/DDBJ whole genome shotgun (WGS) entry which is preliminary data.</text>
</comment>
<dbReference type="OMA" id="RDHNGDS"/>
<accession>A0AA38FYI7</accession>
<sequence>GREVNLYQKISGLQRELSATTAVGRSQGTVGVDPDVLVARDHSHDQLLQNLAAVVEERDKVLVELSCLFILEIHFHPGGEFNMEEARSNLEASFASEAEIAFTTVSSTDR</sequence>
<evidence type="ECO:0000313" key="2">
    <source>
        <dbReference type="Proteomes" id="UP000824469"/>
    </source>
</evidence>
<dbReference type="AlphaFoldDB" id="A0AA38FYI7"/>
<feature type="non-terminal residue" evidence="1">
    <location>
        <position position="1"/>
    </location>
</feature>
<feature type="non-terminal residue" evidence="1">
    <location>
        <position position="110"/>
    </location>
</feature>
<protein>
    <submittedName>
        <fullName evidence="1">Uncharacterized protein</fullName>
    </submittedName>
</protein>
<dbReference type="Proteomes" id="UP000824469">
    <property type="component" value="Unassembled WGS sequence"/>
</dbReference>
<dbReference type="EMBL" id="JAHRHJ020000006">
    <property type="protein sequence ID" value="KAH9312551.1"/>
    <property type="molecule type" value="Genomic_DNA"/>
</dbReference>
<reference evidence="1 2" key="1">
    <citation type="journal article" date="2021" name="Nat. Plants">
        <title>The Taxus genome provides insights into paclitaxel biosynthesis.</title>
        <authorList>
            <person name="Xiong X."/>
            <person name="Gou J."/>
            <person name="Liao Q."/>
            <person name="Li Y."/>
            <person name="Zhou Q."/>
            <person name="Bi G."/>
            <person name="Li C."/>
            <person name="Du R."/>
            <person name="Wang X."/>
            <person name="Sun T."/>
            <person name="Guo L."/>
            <person name="Liang H."/>
            <person name="Lu P."/>
            <person name="Wu Y."/>
            <person name="Zhang Z."/>
            <person name="Ro D.K."/>
            <person name="Shang Y."/>
            <person name="Huang S."/>
            <person name="Yan J."/>
        </authorList>
    </citation>
    <scope>NUCLEOTIDE SEQUENCE [LARGE SCALE GENOMIC DNA]</scope>
    <source>
        <strain evidence="1">Ta-2019</strain>
    </source>
</reference>
<evidence type="ECO:0000313" key="1">
    <source>
        <dbReference type="EMBL" id="KAH9312551.1"/>
    </source>
</evidence>
<gene>
    <name evidence="1" type="ORF">KI387_027586</name>
</gene>